<accession>U1HTB2</accession>
<dbReference type="Proteomes" id="UP000019373">
    <property type="component" value="Unassembled WGS sequence"/>
</dbReference>
<gene>
    <name evidence="1" type="ORF">EPUS_07703</name>
</gene>
<organism evidence="1 2">
    <name type="scientific">Endocarpon pusillum (strain Z07020 / HMAS-L-300199)</name>
    <name type="common">Lichen-forming fungus</name>
    <dbReference type="NCBI Taxonomy" id="1263415"/>
    <lineage>
        <taxon>Eukaryota</taxon>
        <taxon>Fungi</taxon>
        <taxon>Dikarya</taxon>
        <taxon>Ascomycota</taxon>
        <taxon>Pezizomycotina</taxon>
        <taxon>Eurotiomycetes</taxon>
        <taxon>Chaetothyriomycetidae</taxon>
        <taxon>Verrucariales</taxon>
        <taxon>Verrucariaceae</taxon>
        <taxon>Endocarpon</taxon>
    </lineage>
</organism>
<proteinExistence type="predicted"/>
<dbReference type="HOGENOM" id="CLU_1235009_0_0_1"/>
<name>U1HTB2_ENDPU</name>
<dbReference type="RefSeq" id="XP_007801870.1">
    <property type="nucleotide sequence ID" value="XM_007803679.1"/>
</dbReference>
<evidence type="ECO:0000313" key="2">
    <source>
        <dbReference type="Proteomes" id="UP000019373"/>
    </source>
</evidence>
<dbReference type="OrthoDB" id="2157530at2759"/>
<evidence type="ECO:0000313" key="1">
    <source>
        <dbReference type="EMBL" id="ERF72494.1"/>
    </source>
</evidence>
<dbReference type="GeneID" id="19242583"/>
<protein>
    <submittedName>
        <fullName evidence="1">Uncharacterized protein</fullName>
    </submittedName>
</protein>
<dbReference type="EMBL" id="KE721096">
    <property type="protein sequence ID" value="ERF72494.1"/>
    <property type="molecule type" value="Genomic_DNA"/>
</dbReference>
<dbReference type="eggNOG" id="ENOG502SHXR">
    <property type="taxonomic scope" value="Eukaryota"/>
</dbReference>
<dbReference type="InterPro" id="IPR052895">
    <property type="entry name" value="HetReg/Transcr_Mod"/>
</dbReference>
<dbReference type="PANTHER" id="PTHR24148:SF73">
    <property type="entry name" value="HET DOMAIN PROTEIN (AFU_ORTHOLOGUE AFUA_8G01020)"/>
    <property type="match status" value="1"/>
</dbReference>
<reference evidence="2" key="1">
    <citation type="journal article" date="2014" name="BMC Genomics">
        <title>Genome characteristics reveal the impact of lichenization on lichen-forming fungus Endocarpon pusillum Hedwig (Verrucariales, Ascomycota).</title>
        <authorList>
            <person name="Wang Y.-Y."/>
            <person name="Liu B."/>
            <person name="Zhang X.-Y."/>
            <person name="Zhou Q.-M."/>
            <person name="Zhang T."/>
            <person name="Li H."/>
            <person name="Yu Y.-F."/>
            <person name="Zhang X.-L."/>
            <person name="Hao X.-Y."/>
            <person name="Wang M."/>
            <person name="Wang L."/>
            <person name="Wei J.-C."/>
        </authorList>
    </citation>
    <scope>NUCLEOTIDE SEQUENCE [LARGE SCALE GENOMIC DNA]</scope>
    <source>
        <strain evidence="2">Z07020 / HMAS-L-300199</strain>
    </source>
</reference>
<dbReference type="PANTHER" id="PTHR24148">
    <property type="entry name" value="ANKYRIN REPEAT DOMAIN-CONTAINING PROTEIN 39 HOMOLOG-RELATED"/>
    <property type="match status" value="1"/>
</dbReference>
<dbReference type="AlphaFoldDB" id="U1HTB2"/>
<sequence length="224" mass="25641">MSAALRFVVHSGWGILLHSEQMRFNQRLTDNVGVYSRLIESKLDSGQSAWGLFHARDAVRESGKKWNFAQLLSNHRYCKSSDPRGMVYALQGVARKARRPFDTQPKLLDIDYRISVQQLYTRTAKELLRAWGDLGFLAQREQQSRTRIVGLPSWVPDYSVELMPKPLYKRGPNCNWCASGAIKWRQDDRDLEDRLLEVQGMSVGAVEATAADPTRLGEEDLHMF</sequence>
<keyword evidence="2" id="KW-1185">Reference proteome</keyword>